<dbReference type="InterPro" id="IPR029063">
    <property type="entry name" value="SAM-dependent_MTases_sf"/>
</dbReference>
<feature type="domain" description="Methyltransferase type 11" evidence="1">
    <location>
        <begin position="39"/>
        <end position="125"/>
    </location>
</feature>
<dbReference type="InterPro" id="IPR013216">
    <property type="entry name" value="Methyltransf_11"/>
</dbReference>
<evidence type="ECO:0000313" key="2">
    <source>
        <dbReference type="EMBL" id="KAA9157476.1"/>
    </source>
</evidence>
<dbReference type="SUPFAM" id="SSF53335">
    <property type="entry name" value="S-adenosyl-L-methionine-dependent methyltransferases"/>
    <property type="match status" value="1"/>
</dbReference>
<dbReference type="GO" id="GO:0008757">
    <property type="term" value="F:S-adenosylmethionine-dependent methyltransferase activity"/>
    <property type="evidence" value="ECO:0007669"/>
    <property type="project" value="InterPro"/>
</dbReference>
<dbReference type="EMBL" id="VMNW02000041">
    <property type="protein sequence ID" value="KAA9157476.1"/>
    <property type="molecule type" value="Genomic_DNA"/>
</dbReference>
<keyword evidence="2" id="KW-0808">Transferase</keyword>
<dbReference type="PANTHER" id="PTHR43460">
    <property type="entry name" value="METHYLTRANSFERASE"/>
    <property type="match status" value="1"/>
</dbReference>
<organism evidence="2 3">
    <name type="scientific">Amycolatopsis acidicola</name>
    <dbReference type="NCBI Taxonomy" id="2596893"/>
    <lineage>
        <taxon>Bacteria</taxon>
        <taxon>Bacillati</taxon>
        <taxon>Actinomycetota</taxon>
        <taxon>Actinomycetes</taxon>
        <taxon>Pseudonocardiales</taxon>
        <taxon>Pseudonocardiaceae</taxon>
        <taxon>Amycolatopsis</taxon>
    </lineage>
</organism>
<accession>A0A5N0V0C7</accession>
<proteinExistence type="predicted"/>
<protein>
    <submittedName>
        <fullName evidence="2">Class I SAM-dependent methyltransferase</fullName>
    </submittedName>
</protein>
<dbReference type="Gene3D" id="3.40.50.150">
    <property type="entry name" value="Vaccinia Virus protein VP39"/>
    <property type="match status" value="1"/>
</dbReference>
<keyword evidence="2" id="KW-0489">Methyltransferase</keyword>
<evidence type="ECO:0000259" key="1">
    <source>
        <dbReference type="Pfam" id="PF08241"/>
    </source>
</evidence>
<sequence length="238" mass="26252">MPLAGWDFSWFEGRASEERPPWGYAGLLGERMARAKVALDVQTGGGEVVASIPKPPARLAATEAWPPNAIVAQRNLDPMGGRVARAAEDTLPFRDGTFDLVTSRHPVVAAWPEISRVLAPGGTYFSQQVGAGSNQELIDFMMGPQPVSQARSPRRAVEQAEATGLEVVDLREAALRVEFGDVGAVVHFLRKVLWTVPDFSAERYRERLLQLHQRIQAEGPFVAHSYRFLIEARKREPG</sequence>
<reference evidence="2" key="1">
    <citation type="submission" date="2019-09" db="EMBL/GenBank/DDBJ databases">
        <authorList>
            <person name="Teo W.F.A."/>
            <person name="Duangmal K."/>
        </authorList>
    </citation>
    <scope>NUCLEOTIDE SEQUENCE [LARGE SCALE GENOMIC DNA]</scope>
    <source>
        <strain evidence="2">K81G1</strain>
    </source>
</reference>
<dbReference type="InterPro" id="IPR052939">
    <property type="entry name" value="23S_rRNA_MeTrnsfrase_RlmA"/>
</dbReference>
<comment type="caution">
    <text evidence="2">The sequence shown here is derived from an EMBL/GenBank/DDBJ whole genome shotgun (WGS) entry which is preliminary data.</text>
</comment>
<dbReference type="Proteomes" id="UP000319769">
    <property type="component" value="Unassembled WGS sequence"/>
</dbReference>
<dbReference type="AlphaFoldDB" id="A0A5N0V0C7"/>
<gene>
    <name evidence="2" type="ORF">FPZ12_024915</name>
</gene>
<dbReference type="PANTHER" id="PTHR43460:SF1">
    <property type="entry name" value="METHYLTRANSFERASE TYPE 11 DOMAIN-CONTAINING PROTEIN"/>
    <property type="match status" value="1"/>
</dbReference>
<dbReference type="OrthoDB" id="9795864at2"/>
<evidence type="ECO:0000313" key="3">
    <source>
        <dbReference type="Proteomes" id="UP000319769"/>
    </source>
</evidence>
<dbReference type="Pfam" id="PF08241">
    <property type="entry name" value="Methyltransf_11"/>
    <property type="match status" value="1"/>
</dbReference>
<keyword evidence="3" id="KW-1185">Reference proteome</keyword>
<name>A0A5N0V0C7_9PSEU</name>
<dbReference type="GO" id="GO:0032259">
    <property type="term" value="P:methylation"/>
    <property type="evidence" value="ECO:0007669"/>
    <property type="project" value="UniProtKB-KW"/>
</dbReference>